<feature type="compositionally biased region" description="Polar residues" evidence="11">
    <location>
        <begin position="780"/>
        <end position="789"/>
    </location>
</feature>
<dbReference type="PROSITE" id="PS00108">
    <property type="entry name" value="PROTEIN_KINASE_ST"/>
    <property type="match status" value="1"/>
</dbReference>
<dbReference type="InterPro" id="IPR050236">
    <property type="entry name" value="Ser_Thr_kinase_AGC"/>
</dbReference>
<accession>A0A7J6M470</accession>
<dbReference type="SUPFAM" id="SSF56112">
    <property type="entry name" value="Protein kinase-like (PK-like)"/>
    <property type="match status" value="1"/>
</dbReference>
<evidence type="ECO:0000256" key="7">
    <source>
        <dbReference type="ARBA" id="ARBA00047899"/>
    </source>
</evidence>
<dbReference type="GO" id="GO:0000062">
    <property type="term" value="F:fatty-acyl-CoA binding"/>
    <property type="evidence" value="ECO:0007669"/>
    <property type="project" value="InterPro"/>
</dbReference>
<dbReference type="InterPro" id="IPR011009">
    <property type="entry name" value="Kinase-like_dom_sf"/>
</dbReference>
<dbReference type="PANTHER" id="PTHR24356:SF1">
    <property type="entry name" value="SERINE_THREONINE-PROTEIN KINASE GREATWALL"/>
    <property type="match status" value="1"/>
</dbReference>
<evidence type="ECO:0000256" key="6">
    <source>
        <dbReference type="ARBA" id="ARBA00022840"/>
    </source>
</evidence>
<dbReference type="SMART" id="SM00220">
    <property type="entry name" value="S_TKc"/>
    <property type="match status" value="1"/>
</dbReference>
<evidence type="ECO:0000259" key="12">
    <source>
        <dbReference type="PROSITE" id="PS50011"/>
    </source>
</evidence>
<dbReference type="InterPro" id="IPR014352">
    <property type="entry name" value="FERM/acyl-CoA-bd_prot_sf"/>
</dbReference>
<sequence length="1503" mass="168335">MFRILADALVLYSARRCAATWRLCVDCCDHVLVVTVNLFVALIGVEMESSWRTIVTSAVVASAGLAVYLALLYRSEGRRRRGVKRRTEDKPKRSSSWPDEFCAAVDYVGDHGEDNLDDRTRLELYGWYKQATIGDCDDATAKAGKWSAGARYYMTKSWEAKRGCTKEEAFRSYIRVLEDAKPDWREACDEEEGDNIWMNEPEDKKVEYSQEPRMVVGDDEGASIDNSAAGLFCQLCAEGEVDKVQQILATHPSAAKMEDVDGMTPLHWACDRSQLDVCRLLLDNGADVNAKDSEGETPLSYACMVGEVPVVKLLLDRGAAKGIHNSSGETVLDLTYDYDPPIHGGDRLKKARGAVRKTADTCSSQTSAGIQSTRQKMDMYKVAIEKQERDRIEELQKLEELQRAPTIVAEELLQQNDDSTPTPRTYEDDELLEVIRGQTNLWLRRRRIRLNTDNFDVIDNLGAGSYGRVFRVTLHDRNIERAILDRGPEGESVSSNDGPPKEFALKVLPKNYYRYKNGAVQVMAEREALLKGTHSPMIVTLYAAFQDRNNLYMLSELVPAGSLRQLMQGHKDAFTSVDLARFCTAEILLGVDAVHQLGFTHRDVKPDNVVITEKGHLKLLDFGLCAEMDPPESGKLKERCGTPLYMSPEMIRGSYTHLCDLWAVGIIFFEMLYKDVPFRKSPDGLTCHDKIYAFPLYLSIPPKRATTNLNLSEDCREVLEGLLTWEKGRFTFEKLKRTAFFQPIRWERQHLADSPLLPLLRPAQPLMDAPADASPPRVTPRTTRFNCNGSPLPRAKTHAIHDTDRDLRFPRFTLTPDRMPDPRKLAKVVAAGKLPDLKRSLSRTTTSMGSRSLRDTHDGESSQIEERRTTVIILPSPAETPKHGDASVSSSSSTAETLKQVFSYPRLSVEGFLGASGAGESLEARSAARPRYIAIAMAVWTTDGPARWIRNVLKIAESQAIFTLPHDETELAALQELSRFKRLNSTGLSGPNALWCYSSTCERDHRWFPLEAALHHCSNLNSRCTGVQCEQHAEGERSVAEPQYPKLTSSGGCAASPTLGQISDPRLTILPFDGQPRDPDCGYIDTTYYDNFFSKALRLCDGAATKFYCTVANNPFHPVAADNANLCWGEKIQLKPGLLRKSFRLKHRAWMSGTPDAYFTYQPGFLSGQCDVRVATIDYDNLFTGNYVRDFVESADWASALAPSARVLSGATVLTWRESNGKREDRNLWHSYMHYLNIYQSLLVFGIEPGPDVRLIFLDNNIPVWHTEFINALAGEVFTIGDIQDEALLLSGPVIVAPSMHNTPFQATHYEVAIRCTHPLAAPVGLAYTILSHYNLTNKPIEVYKLRVLFLARRGTVTRQVQNEAELINMLKMSANVSVSAVDIATLSPRDQIAAVSSSDILITSHGAGATYVTFLPKYGGYLELWHDRQAHENECPIWCLFNHLALWSGIRHVDNWNPPRSYGFDSAAFPVDIETLRPQYTRLVENVRKSKSLFLGGMCPHS</sequence>
<keyword evidence="4" id="KW-0547">Nucleotide-binding</keyword>
<dbReference type="GO" id="GO:0004674">
    <property type="term" value="F:protein serine/threonine kinase activity"/>
    <property type="evidence" value="ECO:0007669"/>
    <property type="project" value="UniProtKB-KW"/>
</dbReference>
<dbReference type="InterPro" id="IPR036770">
    <property type="entry name" value="Ankyrin_rpt-contain_sf"/>
</dbReference>
<dbReference type="Pfam" id="PF00069">
    <property type="entry name" value="Pkinase"/>
    <property type="match status" value="1"/>
</dbReference>
<keyword evidence="5" id="KW-0418">Kinase</keyword>
<feature type="coiled-coil region" evidence="10">
    <location>
        <begin position="370"/>
        <end position="404"/>
    </location>
</feature>
<dbReference type="PROSITE" id="PS51228">
    <property type="entry name" value="ACB_2"/>
    <property type="match status" value="1"/>
</dbReference>
<keyword evidence="2" id="KW-0723">Serine/threonine-protein kinase</keyword>
<dbReference type="InterPro" id="IPR008271">
    <property type="entry name" value="Ser/Thr_kinase_AS"/>
</dbReference>
<organism evidence="14 15">
    <name type="scientific">Perkinsus olseni</name>
    <name type="common">Perkinsus atlanticus</name>
    <dbReference type="NCBI Taxonomy" id="32597"/>
    <lineage>
        <taxon>Eukaryota</taxon>
        <taxon>Sar</taxon>
        <taxon>Alveolata</taxon>
        <taxon>Perkinsozoa</taxon>
        <taxon>Perkinsea</taxon>
        <taxon>Perkinsida</taxon>
        <taxon>Perkinsidae</taxon>
        <taxon>Perkinsus</taxon>
    </lineage>
</organism>
<feature type="compositionally biased region" description="Basic and acidic residues" evidence="11">
    <location>
        <begin position="852"/>
        <end position="869"/>
    </location>
</feature>
<name>A0A7J6M470_PEROL</name>
<dbReference type="PROSITE" id="PS50011">
    <property type="entry name" value="PROTEIN_KINASE_DOM"/>
    <property type="match status" value="1"/>
</dbReference>
<dbReference type="SUPFAM" id="SSF47027">
    <property type="entry name" value="Acyl-CoA binding protein"/>
    <property type="match status" value="1"/>
</dbReference>
<dbReference type="OrthoDB" id="442969at2759"/>
<evidence type="ECO:0000259" key="13">
    <source>
        <dbReference type="PROSITE" id="PS51228"/>
    </source>
</evidence>
<evidence type="ECO:0000256" key="10">
    <source>
        <dbReference type="SAM" id="Coils"/>
    </source>
</evidence>
<keyword evidence="9" id="KW-0040">ANK repeat</keyword>
<protein>
    <recommendedName>
        <fullName evidence="1">non-specific serine/threonine protein kinase</fullName>
        <ecNumber evidence="1">2.7.11.1</ecNumber>
    </recommendedName>
</protein>
<comment type="catalytic activity">
    <reaction evidence="7">
        <text>L-threonyl-[protein] + ATP = O-phospho-L-threonyl-[protein] + ADP + H(+)</text>
        <dbReference type="Rhea" id="RHEA:46608"/>
        <dbReference type="Rhea" id="RHEA-COMP:11060"/>
        <dbReference type="Rhea" id="RHEA-COMP:11605"/>
        <dbReference type="ChEBI" id="CHEBI:15378"/>
        <dbReference type="ChEBI" id="CHEBI:30013"/>
        <dbReference type="ChEBI" id="CHEBI:30616"/>
        <dbReference type="ChEBI" id="CHEBI:61977"/>
        <dbReference type="ChEBI" id="CHEBI:456216"/>
        <dbReference type="EC" id="2.7.11.1"/>
    </reaction>
</comment>
<dbReference type="SUPFAM" id="SSF48403">
    <property type="entry name" value="Ankyrin repeat"/>
    <property type="match status" value="1"/>
</dbReference>
<dbReference type="Gene3D" id="1.25.40.20">
    <property type="entry name" value="Ankyrin repeat-containing domain"/>
    <property type="match status" value="1"/>
</dbReference>
<feature type="region of interest" description="Disordered" evidence="11">
    <location>
        <begin position="769"/>
        <end position="796"/>
    </location>
</feature>
<evidence type="ECO:0000313" key="15">
    <source>
        <dbReference type="Proteomes" id="UP000570595"/>
    </source>
</evidence>
<evidence type="ECO:0000256" key="4">
    <source>
        <dbReference type="ARBA" id="ARBA00022741"/>
    </source>
</evidence>
<dbReference type="PROSITE" id="PS50088">
    <property type="entry name" value="ANK_REPEAT"/>
    <property type="match status" value="2"/>
</dbReference>
<dbReference type="Pfam" id="PF00887">
    <property type="entry name" value="ACBP"/>
    <property type="match status" value="1"/>
</dbReference>
<dbReference type="Pfam" id="PF12796">
    <property type="entry name" value="Ank_2"/>
    <property type="match status" value="1"/>
</dbReference>
<dbReference type="Gene3D" id="1.10.510.10">
    <property type="entry name" value="Transferase(Phosphotransferase) domain 1"/>
    <property type="match status" value="1"/>
</dbReference>
<feature type="domain" description="ACB" evidence="13">
    <location>
        <begin position="97"/>
        <end position="186"/>
    </location>
</feature>
<keyword evidence="10" id="KW-0175">Coiled coil</keyword>
<dbReference type="InterPro" id="IPR002110">
    <property type="entry name" value="Ankyrin_rpt"/>
</dbReference>
<evidence type="ECO:0000256" key="8">
    <source>
        <dbReference type="ARBA" id="ARBA00048679"/>
    </source>
</evidence>
<dbReference type="SMART" id="SM00248">
    <property type="entry name" value="ANK"/>
    <property type="match status" value="2"/>
</dbReference>
<evidence type="ECO:0000256" key="9">
    <source>
        <dbReference type="PROSITE-ProRule" id="PRU00023"/>
    </source>
</evidence>
<dbReference type="Gene3D" id="1.20.80.10">
    <property type="match status" value="1"/>
</dbReference>
<dbReference type="GO" id="GO:0016757">
    <property type="term" value="F:glycosyltransferase activity"/>
    <property type="evidence" value="ECO:0007669"/>
    <property type="project" value="InterPro"/>
</dbReference>
<dbReference type="InterPro" id="IPR000719">
    <property type="entry name" value="Prot_kinase_dom"/>
</dbReference>
<evidence type="ECO:0000256" key="11">
    <source>
        <dbReference type="SAM" id="MobiDB-lite"/>
    </source>
</evidence>
<dbReference type="PANTHER" id="PTHR24356">
    <property type="entry name" value="SERINE/THREONINE-PROTEIN KINASE"/>
    <property type="match status" value="1"/>
</dbReference>
<dbReference type="InterPro" id="IPR049625">
    <property type="entry name" value="Glyco_transf_61_cat"/>
</dbReference>
<dbReference type="EC" id="2.7.11.1" evidence="1"/>
<feature type="region of interest" description="Disordered" evidence="11">
    <location>
        <begin position="837"/>
        <end position="892"/>
    </location>
</feature>
<reference evidence="14 15" key="1">
    <citation type="submission" date="2020-04" db="EMBL/GenBank/DDBJ databases">
        <title>Perkinsus olseni comparative genomics.</title>
        <authorList>
            <person name="Bogema D.R."/>
        </authorList>
    </citation>
    <scope>NUCLEOTIDE SEQUENCE [LARGE SCALE GENOMIC DNA]</scope>
    <source>
        <strain evidence="14">ATCC PRA-179</strain>
    </source>
</reference>
<keyword evidence="3" id="KW-0808">Transferase</keyword>
<dbReference type="Gene3D" id="3.30.200.20">
    <property type="entry name" value="Phosphorylase Kinase, domain 1"/>
    <property type="match status" value="1"/>
</dbReference>
<dbReference type="Pfam" id="PF04577">
    <property type="entry name" value="Glyco_transf_61"/>
    <property type="match status" value="1"/>
</dbReference>
<evidence type="ECO:0000256" key="5">
    <source>
        <dbReference type="ARBA" id="ARBA00022777"/>
    </source>
</evidence>
<dbReference type="PRINTS" id="PR00689">
    <property type="entry name" value="ACOABINDINGP"/>
</dbReference>
<dbReference type="InterPro" id="IPR000582">
    <property type="entry name" value="Acyl-CoA-binding_protein"/>
</dbReference>
<dbReference type="EMBL" id="JABAHT010000077">
    <property type="protein sequence ID" value="KAF4666287.1"/>
    <property type="molecule type" value="Genomic_DNA"/>
</dbReference>
<evidence type="ECO:0000313" key="14">
    <source>
        <dbReference type="EMBL" id="KAF4666287.1"/>
    </source>
</evidence>
<dbReference type="Proteomes" id="UP000570595">
    <property type="component" value="Unassembled WGS sequence"/>
</dbReference>
<evidence type="ECO:0000256" key="1">
    <source>
        <dbReference type="ARBA" id="ARBA00012513"/>
    </source>
</evidence>
<dbReference type="InterPro" id="IPR035984">
    <property type="entry name" value="Acyl-CoA-binding_sf"/>
</dbReference>
<comment type="catalytic activity">
    <reaction evidence="8">
        <text>L-seryl-[protein] + ATP = O-phospho-L-seryl-[protein] + ADP + H(+)</text>
        <dbReference type="Rhea" id="RHEA:17989"/>
        <dbReference type="Rhea" id="RHEA-COMP:9863"/>
        <dbReference type="Rhea" id="RHEA-COMP:11604"/>
        <dbReference type="ChEBI" id="CHEBI:15378"/>
        <dbReference type="ChEBI" id="CHEBI:29999"/>
        <dbReference type="ChEBI" id="CHEBI:30616"/>
        <dbReference type="ChEBI" id="CHEBI:83421"/>
        <dbReference type="ChEBI" id="CHEBI:456216"/>
        <dbReference type="EC" id="2.7.11.1"/>
    </reaction>
</comment>
<evidence type="ECO:0000256" key="2">
    <source>
        <dbReference type="ARBA" id="ARBA00022527"/>
    </source>
</evidence>
<dbReference type="GO" id="GO:0005524">
    <property type="term" value="F:ATP binding"/>
    <property type="evidence" value="ECO:0007669"/>
    <property type="project" value="UniProtKB-KW"/>
</dbReference>
<gene>
    <name evidence="14" type="ORF">FOZ61_009976</name>
</gene>
<feature type="repeat" description="ANK" evidence="9">
    <location>
        <begin position="294"/>
        <end position="326"/>
    </location>
</feature>
<dbReference type="PROSITE" id="PS50297">
    <property type="entry name" value="ANK_REP_REGION"/>
    <property type="match status" value="2"/>
</dbReference>
<proteinExistence type="predicted"/>
<feature type="domain" description="Protein kinase" evidence="12">
    <location>
        <begin position="455"/>
        <end position="741"/>
    </location>
</feature>
<comment type="caution">
    <text evidence="14">The sequence shown here is derived from an EMBL/GenBank/DDBJ whole genome shotgun (WGS) entry which is preliminary data.</text>
</comment>
<feature type="repeat" description="ANK" evidence="9">
    <location>
        <begin position="261"/>
        <end position="293"/>
    </location>
</feature>
<keyword evidence="6" id="KW-0067">ATP-binding</keyword>
<evidence type="ECO:0000256" key="3">
    <source>
        <dbReference type="ARBA" id="ARBA00022679"/>
    </source>
</evidence>